<sequence>MVSQKTIQQISSNNQRDTRMMYILTQEHRQKVEGRVVFYPRIESISTFEGDQTWQRVMNRRCSSVDESITNHLNNPTVLKRWILKLKLDGVYRRRSIGEETKKMRRRMAMNGFFPCNAMAVVRVAFMNLMLFLMQFSIGYYTIDKSYMFIICNVLLAIIIFYSTIFNSIHDAADNYNEWLEYNVSKSKIEDLVATESIMETESHETKNVVIDTEEEENSLMITDEDQEMEEFNKKCEDFIKKMKASFCYETRAYYSDYYQKSLVIVN</sequence>
<dbReference type="Proteomes" id="UP000236291">
    <property type="component" value="Unassembled WGS sequence"/>
</dbReference>
<evidence type="ECO:0008006" key="4">
    <source>
        <dbReference type="Google" id="ProtNLM"/>
    </source>
</evidence>
<evidence type="ECO:0000313" key="2">
    <source>
        <dbReference type="EMBL" id="PNX71236.1"/>
    </source>
</evidence>
<proteinExistence type="predicted"/>
<name>A0A2K3KY78_TRIPR</name>
<comment type="caution">
    <text evidence="2">The sequence shown here is derived from an EMBL/GenBank/DDBJ whole genome shotgun (WGS) entry which is preliminary data.</text>
</comment>
<organism evidence="2 3">
    <name type="scientific">Trifolium pratense</name>
    <name type="common">Red clover</name>
    <dbReference type="NCBI Taxonomy" id="57577"/>
    <lineage>
        <taxon>Eukaryota</taxon>
        <taxon>Viridiplantae</taxon>
        <taxon>Streptophyta</taxon>
        <taxon>Embryophyta</taxon>
        <taxon>Tracheophyta</taxon>
        <taxon>Spermatophyta</taxon>
        <taxon>Magnoliopsida</taxon>
        <taxon>eudicotyledons</taxon>
        <taxon>Gunneridae</taxon>
        <taxon>Pentapetalae</taxon>
        <taxon>rosids</taxon>
        <taxon>fabids</taxon>
        <taxon>Fabales</taxon>
        <taxon>Fabaceae</taxon>
        <taxon>Papilionoideae</taxon>
        <taxon>50 kb inversion clade</taxon>
        <taxon>NPAAA clade</taxon>
        <taxon>Hologalegina</taxon>
        <taxon>IRL clade</taxon>
        <taxon>Trifolieae</taxon>
        <taxon>Trifolium</taxon>
    </lineage>
</organism>
<feature type="transmembrane region" description="Helical" evidence="1">
    <location>
        <begin position="146"/>
        <end position="166"/>
    </location>
</feature>
<keyword evidence="1" id="KW-0472">Membrane</keyword>
<reference evidence="2 3" key="2">
    <citation type="journal article" date="2017" name="Front. Plant Sci.">
        <title>Gene Classification and Mining of Molecular Markers Useful in Red Clover (Trifolium pratense) Breeding.</title>
        <authorList>
            <person name="Istvanek J."/>
            <person name="Dluhosova J."/>
            <person name="Dluhos P."/>
            <person name="Patkova L."/>
            <person name="Nedelnik J."/>
            <person name="Repkova J."/>
        </authorList>
    </citation>
    <scope>NUCLEOTIDE SEQUENCE [LARGE SCALE GENOMIC DNA]</scope>
    <source>
        <strain evidence="3">cv. Tatra</strain>
        <tissue evidence="2">Young leaves</tissue>
    </source>
</reference>
<keyword evidence="1" id="KW-0812">Transmembrane</keyword>
<accession>A0A2K3KY78</accession>
<feature type="transmembrane region" description="Helical" evidence="1">
    <location>
        <begin position="112"/>
        <end position="134"/>
    </location>
</feature>
<evidence type="ECO:0000256" key="1">
    <source>
        <dbReference type="SAM" id="Phobius"/>
    </source>
</evidence>
<dbReference type="PANTHER" id="PTHR34947:SF3">
    <property type="entry name" value="TRANSMEMBRANE PROTEIN"/>
    <property type="match status" value="1"/>
</dbReference>
<dbReference type="EMBL" id="ASHM01023054">
    <property type="protein sequence ID" value="PNX71236.1"/>
    <property type="molecule type" value="Genomic_DNA"/>
</dbReference>
<gene>
    <name evidence="2" type="ORF">L195_g027110</name>
</gene>
<dbReference type="AlphaFoldDB" id="A0A2K3KY78"/>
<protein>
    <recommendedName>
        <fullName evidence="4">Transmembrane protein</fullName>
    </recommendedName>
</protein>
<keyword evidence="1" id="KW-1133">Transmembrane helix</keyword>
<reference evidence="2 3" key="1">
    <citation type="journal article" date="2014" name="Am. J. Bot.">
        <title>Genome assembly and annotation for red clover (Trifolium pratense; Fabaceae).</title>
        <authorList>
            <person name="Istvanek J."/>
            <person name="Jaros M."/>
            <person name="Krenek A."/>
            <person name="Repkova J."/>
        </authorList>
    </citation>
    <scope>NUCLEOTIDE SEQUENCE [LARGE SCALE GENOMIC DNA]</scope>
    <source>
        <strain evidence="3">cv. Tatra</strain>
        <tissue evidence="2">Young leaves</tissue>
    </source>
</reference>
<evidence type="ECO:0000313" key="3">
    <source>
        <dbReference type="Proteomes" id="UP000236291"/>
    </source>
</evidence>
<dbReference type="PANTHER" id="PTHR34947">
    <property type="entry name" value="TRANSMEMBRANE PROTEIN"/>
    <property type="match status" value="1"/>
</dbReference>